<dbReference type="PANTHER" id="PTHR24256">
    <property type="entry name" value="TRYPTASE-RELATED"/>
    <property type="match status" value="1"/>
</dbReference>
<dbReference type="CDD" id="cd00190">
    <property type="entry name" value="Tryp_SPc"/>
    <property type="match status" value="1"/>
</dbReference>
<reference evidence="9" key="1">
    <citation type="submission" date="2017-02" db="UniProtKB">
        <authorList>
            <consortium name="WormBaseParasite"/>
        </authorList>
    </citation>
    <scope>IDENTIFICATION</scope>
</reference>
<dbReference type="SUPFAM" id="SSF50494">
    <property type="entry name" value="Trypsin-like serine proteases"/>
    <property type="match status" value="1"/>
</dbReference>
<feature type="signal peptide" evidence="3">
    <location>
        <begin position="1"/>
        <end position="21"/>
    </location>
</feature>
<dbReference type="Pfam" id="PF00089">
    <property type="entry name" value="Trypsin"/>
    <property type="match status" value="2"/>
</dbReference>
<dbReference type="InterPro" id="IPR009003">
    <property type="entry name" value="Peptidase_S1_PA"/>
</dbReference>
<dbReference type="InterPro" id="IPR001254">
    <property type="entry name" value="Trypsin_dom"/>
</dbReference>
<dbReference type="OrthoDB" id="10004439at2759"/>
<evidence type="ECO:0000256" key="2">
    <source>
        <dbReference type="ARBA" id="ARBA00024195"/>
    </source>
</evidence>
<evidence type="ECO:0000313" key="8">
    <source>
        <dbReference type="Proteomes" id="UP000321570"/>
    </source>
</evidence>
<dbReference type="PROSITE" id="PS50240">
    <property type="entry name" value="TRYPSIN_DOM"/>
    <property type="match status" value="1"/>
</dbReference>
<dbReference type="PROSITE" id="PS00134">
    <property type="entry name" value="TRYPSIN_HIS"/>
    <property type="match status" value="1"/>
</dbReference>
<dbReference type="InterPro" id="IPR051487">
    <property type="entry name" value="Ser/Thr_Proteases_Immune/Dev"/>
</dbReference>
<name>A0A0R3S9W8_HYMDI</name>
<dbReference type="Proteomes" id="UP000321570">
    <property type="component" value="Unassembled WGS sequence"/>
</dbReference>
<dbReference type="Gene3D" id="2.40.10.10">
    <property type="entry name" value="Trypsin-like serine proteases"/>
    <property type="match status" value="1"/>
</dbReference>
<accession>A0A0R3S9W8</accession>
<proteinExistence type="inferred from homology"/>
<keyword evidence="3" id="KW-0732">Signal</keyword>
<dbReference type="SMART" id="SM00020">
    <property type="entry name" value="Tryp_SPc"/>
    <property type="match status" value="1"/>
</dbReference>
<gene>
    <name evidence="5" type="ORF">HDID_LOCUS1088</name>
    <name evidence="6" type="ORF">WMSIL1_LOCUS13335</name>
</gene>
<comment type="similarity">
    <text evidence="2">Belongs to the peptidase S1 family. CLIP subfamily.</text>
</comment>
<dbReference type="PRINTS" id="PR00722">
    <property type="entry name" value="CHYMOTRYPSIN"/>
</dbReference>
<evidence type="ECO:0000259" key="4">
    <source>
        <dbReference type="PROSITE" id="PS50240"/>
    </source>
</evidence>
<keyword evidence="1" id="KW-1015">Disulfide bond</keyword>
<evidence type="ECO:0000313" key="6">
    <source>
        <dbReference type="EMBL" id="VUZ55502.1"/>
    </source>
</evidence>
<feature type="chain" id="PRO_5044546494" evidence="3">
    <location>
        <begin position="22"/>
        <end position="478"/>
    </location>
</feature>
<reference evidence="6 8" key="3">
    <citation type="submission" date="2019-07" db="EMBL/GenBank/DDBJ databases">
        <authorList>
            <person name="Jastrzebski P J."/>
            <person name="Paukszto L."/>
            <person name="Jastrzebski P J."/>
        </authorList>
    </citation>
    <scope>NUCLEOTIDE SEQUENCE [LARGE SCALE GENOMIC DNA]</scope>
    <source>
        <strain evidence="6 8">WMS-il1</strain>
    </source>
</reference>
<keyword evidence="8" id="KW-1185">Reference proteome</keyword>
<organism evidence="9">
    <name type="scientific">Hymenolepis diminuta</name>
    <name type="common">Rat tapeworm</name>
    <dbReference type="NCBI Taxonomy" id="6216"/>
    <lineage>
        <taxon>Eukaryota</taxon>
        <taxon>Metazoa</taxon>
        <taxon>Spiralia</taxon>
        <taxon>Lophotrochozoa</taxon>
        <taxon>Platyhelminthes</taxon>
        <taxon>Cestoda</taxon>
        <taxon>Eucestoda</taxon>
        <taxon>Cyclophyllidea</taxon>
        <taxon>Hymenolepididae</taxon>
        <taxon>Hymenolepis</taxon>
    </lineage>
</organism>
<protein>
    <submittedName>
        <fullName evidence="9">Peptidase S1 domain-containing protein</fullName>
    </submittedName>
</protein>
<dbReference type="EMBL" id="CABIJS010000694">
    <property type="protein sequence ID" value="VUZ55502.1"/>
    <property type="molecule type" value="Genomic_DNA"/>
</dbReference>
<dbReference type="InterPro" id="IPR001314">
    <property type="entry name" value="Peptidase_S1A"/>
</dbReference>
<evidence type="ECO:0000313" key="5">
    <source>
        <dbReference type="EMBL" id="VDL18549.1"/>
    </source>
</evidence>
<dbReference type="EMBL" id="UYSG01000178">
    <property type="protein sequence ID" value="VDL18549.1"/>
    <property type="molecule type" value="Genomic_DNA"/>
</dbReference>
<dbReference type="STRING" id="6216.A0A0R3S9W8"/>
<sequence>MSHSLWTQFWYVVATALVVSSLELTLEPDELVKAQRESSGKFFYYDSNAETIMLNRSLFVYRQDNYEDWSFWSPCSFHTCLEHRYKRCKDDSYKQTINYPSTNRRICPFKYIVEERPCEDKSNCLINAKPSQELQRMEAICGIRGSLDKDQKRNSRKRYRNEEEDEEENWARSYRRDRSRYQMKIMGGKSAKSMSWPWNVGIYKAANYNESEGLTRLKAENIICGGTLITPKWVLTAAHCLKSILGSAVGMQQGVPVELNTTEMAPVSMLVRVGDTVLEGTRDRNEQESDHVVDQAIIHPEWVPQRLNSPYDIALLRLTKPVDIDNSDVSVACLPKEKDSPPPEDASCYTVGWGENNGPRRRVSYWDYNPFWPFGNSRRERLQRRPDSLKQIEVNIESLDRCFRDDEEESDVQICAGNPEKGVCAGDTGAGLFCRNESDGKWYVYGVMGSGPTRHCKYNRWIYNSVESVSQWISRYAL</sequence>
<dbReference type="WBParaSite" id="HDID_0000108701-mRNA-1">
    <property type="protein sequence ID" value="HDID_0000108701-mRNA-1"/>
    <property type="gene ID" value="HDID_0000108701"/>
</dbReference>
<reference evidence="5 7" key="2">
    <citation type="submission" date="2018-11" db="EMBL/GenBank/DDBJ databases">
        <authorList>
            <consortium name="Pathogen Informatics"/>
        </authorList>
    </citation>
    <scope>NUCLEOTIDE SEQUENCE [LARGE SCALE GENOMIC DNA]</scope>
</reference>
<evidence type="ECO:0000256" key="1">
    <source>
        <dbReference type="ARBA" id="ARBA00023157"/>
    </source>
</evidence>
<evidence type="ECO:0000256" key="3">
    <source>
        <dbReference type="SAM" id="SignalP"/>
    </source>
</evidence>
<dbReference type="AlphaFoldDB" id="A0A0R3S9W8"/>
<dbReference type="InterPro" id="IPR043504">
    <property type="entry name" value="Peptidase_S1_PA_chymotrypsin"/>
</dbReference>
<evidence type="ECO:0000313" key="7">
    <source>
        <dbReference type="Proteomes" id="UP000274504"/>
    </source>
</evidence>
<dbReference type="InterPro" id="IPR018114">
    <property type="entry name" value="TRYPSIN_HIS"/>
</dbReference>
<evidence type="ECO:0000313" key="9">
    <source>
        <dbReference type="WBParaSite" id="HDID_0000108701-mRNA-1"/>
    </source>
</evidence>
<dbReference type="Proteomes" id="UP000274504">
    <property type="component" value="Unassembled WGS sequence"/>
</dbReference>
<feature type="domain" description="Peptidase S1" evidence="4">
    <location>
        <begin position="185"/>
        <end position="478"/>
    </location>
</feature>
<dbReference type="GO" id="GO:0006508">
    <property type="term" value="P:proteolysis"/>
    <property type="evidence" value="ECO:0007669"/>
    <property type="project" value="InterPro"/>
</dbReference>
<dbReference type="GO" id="GO:0004252">
    <property type="term" value="F:serine-type endopeptidase activity"/>
    <property type="evidence" value="ECO:0007669"/>
    <property type="project" value="InterPro"/>
</dbReference>